<evidence type="ECO:0000256" key="6">
    <source>
        <dbReference type="ARBA" id="ARBA00022801"/>
    </source>
</evidence>
<name>A0A381YH46_9ZZZZ</name>
<evidence type="ECO:0000256" key="3">
    <source>
        <dbReference type="ARBA" id="ARBA00007667"/>
    </source>
</evidence>
<comment type="pathway">
    <text evidence="1">Purine metabolism; IMP biosynthesis via de novo pathway; IMP from 5-formamido-1-(5-phospho-D-ribosyl)imidazole-4-carboxamide: step 1/1.</text>
</comment>
<evidence type="ECO:0000313" key="11">
    <source>
        <dbReference type="EMBL" id="SVA75891.1"/>
    </source>
</evidence>
<dbReference type="FunFam" id="3.40.50.1380:FF:000001">
    <property type="entry name" value="Bifunctional purine biosynthesis protein PurH"/>
    <property type="match status" value="1"/>
</dbReference>
<dbReference type="GO" id="GO:0005829">
    <property type="term" value="C:cytosol"/>
    <property type="evidence" value="ECO:0007669"/>
    <property type="project" value="TreeGrafter"/>
</dbReference>
<dbReference type="EMBL" id="UINC01018137">
    <property type="protein sequence ID" value="SVA75891.1"/>
    <property type="molecule type" value="Genomic_DNA"/>
</dbReference>
<dbReference type="HAMAP" id="MF_00139">
    <property type="entry name" value="PurH"/>
    <property type="match status" value="1"/>
</dbReference>
<accession>A0A381YH46</accession>
<keyword evidence="5" id="KW-0658">Purine biosynthesis</keyword>
<dbReference type="GO" id="GO:0003937">
    <property type="term" value="F:IMP cyclohydrolase activity"/>
    <property type="evidence" value="ECO:0007669"/>
    <property type="project" value="UniProtKB-EC"/>
</dbReference>
<dbReference type="FunFam" id="3.40.140.20:FF:000001">
    <property type="entry name" value="Bifunctional purine biosynthesis protein PurH"/>
    <property type="match status" value="1"/>
</dbReference>
<dbReference type="SUPFAM" id="SSF52335">
    <property type="entry name" value="Methylglyoxal synthase-like"/>
    <property type="match status" value="1"/>
</dbReference>
<dbReference type="FunFam" id="3.40.140.20:FF:000002">
    <property type="entry name" value="Bifunctional purine biosynthesis protein PurH"/>
    <property type="match status" value="1"/>
</dbReference>
<comment type="pathway">
    <text evidence="2">Purine metabolism; IMP biosynthesis via de novo pathway; 5-formamido-1-(5-phospho-D-ribosyl)imidazole-4-carboxamide from 5-amino-1-(5-phospho-D-ribosyl)imidazole-4-carboxamide (10-formyl THF route): step 1/1.</text>
</comment>
<dbReference type="SMART" id="SM00851">
    <property type="entry name" value="MGS"/>
    <property type="match status" value="1"/>
</dbReference>
<protein>
    <recommendedName>
        <fullName evidence="10">MGS-like domain-containing protein</fullName>
    </recommendedName>
</protein>
<dbReference type="Gene3D" id="3.40.140.20">
    <property type="match status" value="2"/>
</dbReference>
<dbReference type="PANTHER" id="PTHR11692">
    <property type="entry name" value="BIFUNCTIONAL PURINE BIOSYNTHESIS PROTEIN PURH"/>
    <property type="match status" value="1"/>
</dbReference>
<reference evidence="11" key="1">
    <citation type="submission" date="2018-05" db="EMBL/GenBank/DDBJ databases">
        <authorList>
            <person name="Lanie J.A."/>
            <person name="Ng W.-L."/>
            <person name="Kazmierczak K.M."/>
            <person name="Andrzejewski T.M."/>
            <person name="Davidsen T.M."/>
            <person name="Wayne K.J."/>
            <person name="Tettelin H."/>
            <person name="Glass J.I."/>
            <person name="Rusch D."/>
            <person name="Podicherti R."/>
            <person name="Tsui H.-C.T."/>
            <person name="Winkler M.E."/>
        </authorList>
    </citation>
    <scope>NUCLEOTIDE SEQUENCE</scope>
</reference>
<dbReference type="InterPro" id="IPR036914">
    <property type="entry name" value="MGS-like_dom_sf"/>
</dbReference>
<evidence type="ECO:0000259" key="10">
    <source>
        <dbReference type="PROSITE" id="PS51855"/>
    </source>
</evidence>
<evidence type="ECO:0000256" key="9">
    <source>
        <dbReference type="ARBA" id="ARBA00050687"/>
    </source>
</evidence>
<dbReference type="PROSITE" id="PS51855">
    <property type="entry name" value="MGS"/>
    <property type="match status" value="1"/>
</dbReference>
<comment type="catalytic activity">
    <reaction evidence="8">
        <text>(6R)-10-formyltetrahydrofolate + 5-amino-1-(5-phospho-beta-D-ribosyl)imidazole-4-carboxamide = 5-formamido-1-(5-phospho-D-ribosyl)imidazole-4-carboxamide + (6S)-5,6,7,8-tetrahydrofolate</text>
        <dbReference type="Rhea" id="RHEA:22192"/>
        <dbReference type="ChEBI" id="CHEBI:57453"/>
        <dbReference type="ChEBI" id="CHEBI:58467"/>
        <dbReference type="ChEBI" id="CHEBI:58475"/>
        <dbReference type="ChEBI" id="CHEBI:195366"/>
        <dbReference type="EC" id="2.1.2.3"/>
    </reaction>
</comment>
<comment type="similarity">
    <text evidence="3">Belongs to the PurH family.</text>
</comment>
<dbReference type="InterPro" id="IPR011607">
    <property type="entry name" value="MGS-like_dom"/>
</dbReference>
<dbReference type="Pfam" id="PF02142">
    <property type="entry name" value="MGS"/>
    <property type="match status" value="1"/>
</dbReference>
<keyword evidence="6" id="KW-0378">Hydrolase</keyword>
<dbReference type="InterPro" id="IPR024051">
    <property type="entry name" value="AICAR_Tfase_dup_dom_sf"/>
</dbReference>
<dbReference type="InterPro" id="IPR016193">
    <property type="entry name" value="Cytidine_deaminase-like"/>
</dbReference>
<evidence type="ECO:0000256" key="8">
    <source>
        <dbReference type="ARBA" id="ARBA00050488"/>
    </source>
</evidence>
<evidence type="ECO:0000256" key="1">
    <source>
        <dbReference type="ARBA" id="ARBA00004844"/>
    </source>
</evidence>
<comment type="catalytic activity">
    <reaction evidence="9">
        <text>IMP + H2O = 5-formamido-1-(5-phospho-D-ribosyl)imidazole-4-carboxamide</text>
        <dbReference type="Rhea" id="RHEA:18445"/>
        <dbReference type="ChEBI" id="CHEBI:15377"/>
        <dbReference type="ChEBI" id="CHEBI:58053"/>
        <dbReference type="ChEBI" id="CHEBI:58467"/>
        <dbReference type="EC" id="3.5.4.10"/>
    </reaction>
</comment>
<dbReference type="NCBIfam" id="NF002049">
    <property type="entry name" value="PRK00881.1"/>
    <property type="match status" value="1"/>
</dbReference>
<dbReference type="Pfam" id="PF01808">
    <property type="entry name" value="AICARFT_IMPCHas"/>
    <property type="match status" value="1"/>
</dbReference>
<keyword evidence="4" id="KW-0808">Transferase</keyword>
<sequence length="522" mass="57947">MTANQPIKIKNALISVSDKTGLDELAKQLIAYEINFISTGGTANYLREHQCKVTDVSTVTGFPEMMDGRVKTLHPFIYVGLLNRPIVDEDILKEYSITNIDLVIVNLYPFEKIISMDDCNEEMAIENIDIGGPSMIRATAKNFSTKTIVTNPDDYELLIKELQKNQGSISYEVRKSLALKAFGYTANYDAAIWSYFSNSSLSKNFPNQLPIGLTKKLKLRYGENPHQKAAAYKTTKTSSNTLIGSNVHQGKELSYNNLLDANAAIQCVQSFNQPACVIVKHVNPCGVAIGNDLNEAYEKSFQTDPESAFGGVISVNQNVDQRLAAKIINNQFLEILIAPSFSSDALQELANKKNIRVIEMGDFNKRPVDFLIQSIGGDFLIQENDEKELQQTDLNIVTKKQPTELEIQDMLFAWKVVKYVKSNAIVFAREQKTIGIGAGQMSRVMSAKIASLKAATADLDTNNCIMASDGFFPFKDSIEMASKYGIHCVIQPGGSIKDDEVIEAANKKDMVMAFTGIRHFRH</sequence>
<dbReference type="PIRSF" id="PIRSF000414">
    <property type="entry name" value="AICARFT_IMPCHas"/>
    <property type="match status" value="1"/>
</dbReference>
<dbReference type="CDD" id="cd01421">
    <property type="entry name" value="IMPCH"/>
    <property type="match status" value="1"/>
</dbReference>
<evidence type="ECO:0000256" key="7">
    <source>
        <dbReference type="ARBA" id="ARBA00023268"/>
    </source>
</evidence>
<feature type="domain" description="MGS-like" evidence="10">
    <location>
        <begin position="3"/>
        <end position="150"/>
    </location>
</feature>
<evidence type="ECO:0000256" key="4">
    <source>
        <dbReference type="ARBA" id="ARBA00022679"/>
    </source>
</evidence>
<dbReference type="PANTHER" id="PTHR11692:SF0">
    <property type="entry name" value="BIFUNCTIONAL PURINE BIOSYNTHESIS PROTEIN ATIC"/>
    <property type="match status" value="1"/>
</dbReference>
<dbReference type="AlphaFoldDB" id="A0A381YH46"/>
<evidence type="ECO:0000256" key="2">
    <source>
        <dbReference type="ARBA" id="ARBA00004954"/>
    </source>
</evidence>
<organism evidence="11">
    <name type="scientific">marine metagenome</name>
    <dbReference type="NCBI Taxonomy" id="408172"/>
    <lineage>
        <taxon>unclassified sequences</taxon>
        <taxon>metagenomes</taxon>
        <taxon>ecological metagenomes</taxon>
    </lineage>
</organism>
<dbReference type="GO" id="GO:0006189">
    <property type="term" value="P:'de novo' IMP biosynthetic process"/>
    <property type="evidence" value="ECO:0007669"/>
    <property type="project" value="UniProtKB-UniPathway"/>
</dbReference>
<dbReference type="SMART" id="SM00798">
    <property type="entry name" value="AICARFT_IMPCHas"/>
    <property type="match status" value="1"/>
</dbReference>
<dbReference type="Gene3D" id="3.40.50.1380">
    <property type="entry name" value="Methylglyoxal synthase-like domain"/>
    <property type="match status" value="1"/>
</dbReference>
<dbReference type="InterPro" id="IPR002695">
    <property type="entry name" value="PurH-like"/>
</dbReference>
<dbReference type="GO" id="GO:0004643">
    <property type="term" value="F:phosphoribosylaminoimidazolecarboxamide formyltransferase activity"/>
    <property type="evidence" value="ECO:0007669"/>
    <property type="project" value="UniProtKB-EC"/>
</dbReference>
<dbReference type="SUPFAM" id="SSF53927">
    <property type="entry name" value="Cytidine deaminase-like"/>
    <property type="match status" value="1"/>
</dbReference>
<proteinExistence type="inferred from homology"/>
<evidence type="ECO:0000256" key="5">
    <source>
        <dbReference type="ARBA" id="ARBA00022755"/>
    </source>
</evidence>
<dbReference type="NCBIfam" id="TIGR00355">
    <property type="entry name" value="purH"/>
    <property type="match status" value="1"/>
</dbReference>
<keyword evidence="7" id="KW-0511">Multifunctional enzyme</keyword>
<gene>
    <name evidence="11" type="ORF">METZ01_LOCUS128745</name>
</gene>
<dbReference type="UniPathway" id="UPA00074">
    <property type="reaction ID" value="UER00133"/>
</dbReference>